<dbReference type="RefSeq" id="WP_128488591.1">
    <property type="nucleotide sequence ID" value="NZ_JBHLXB010000002.1"/>
</dbReference>
<feature type="signal peptide" evidence="7">
    <location>
        <begin position="1"/>
        <end position="22"/>
    </location>
</feature>
<dbReference type="EMBL" id="SBLC01000011">
    <property type="protein sequence ID" value="RWY41450.1"/>
    <property type="molecule type" value="Genomic_DNA"/>
</dbReference>
<evidence type="ECO:0000256" key="2">
    <source>
        <dbReference type="ARBA" id="ARBA00022617"/>
    </source>
</evidence>
<dbReference type="PRINTS" id="PR00604">
    <property type="entry name" value="CYTCHRMECIAB"/>
</dbReference>
<evidence type="ECO:0000256" key="3">
    <source>
        <dbReference type="ARBA" id="ARBA00022723"/>
    </source>
</evidence>
<dbReference type="PANTHER" id="PTHR11961">
    <property type="entry name" value="CYTOCHROME C"/>
    <property type="match status" value="1"/>
</dbReference>
<dbReference type="OrthoDB" id="9805828at2"/>
<protein>
    <submittedName>
        <fullName evidence="9">Cytochrome c family protein</fullName>
    </submittedName>
</protein>
<dbReference type="InterPro" id="IPR009056">
    <property type="entry name" value="Cyt_c-like_dom"/>
</dbReference>
<keyword evidence="4" id="KW-0249">Electron transport</keyword>
<feature type="chain" id="PRO_5018735031" evidence="7">
    <location>
        <begin position="23"/>
        <end position="131"/>
    </location>
</feature>
<keyword evidence="10" id="KW-1185">Reference proteome</keyword>
<dbReference type="Pfam" id="PF00034">
    <property type="entry name" value="Cytochrom_C"/>
    <property type="match status" value="1"/>
</dbReference>
<evidence type="ECO:0000256" key="6">
    <source>
        <dbReference type="PROSITE-ProRule" id="PRU00433"/>
    </source>
</evidence>
<feature type="domain" description="Cytochrome c" evidence="8">
    <location>
        <begin position="24"/>
        <end position="127"/>
    </location>
</feature>
<dbReference type="AlphaFoldDB" id="A0A3S3UH72"/>
<dbReference type="Proteomes" id="UP000287168">
    <property type="component" value="Unassembled WGS sequence"/>
</dbReference>
<keyword evidence="7" id="KW-0732">Signal</keyword>
<name>A0A3S3UH72_9RHOB</name>
<evidence type="ECO:0000256" key="1">
    <source>
        <dbReference type="ARBA" id="ARBA00022448"/>
    </source>
</evidence>
<keyword evidence="3 6" id="KW-0479">Metal-binding</keyword>
<evidence type="ECO:0000313" key="9">
    <source>
        <dbReference type="EMBL" id="RWY41450.1"/>
    </source>
</evidence>
<dbReference type="GO" id="GO:0020037">
    <property type="term" value="F:heme binding"/>
    <property type="evidence" value="ECO:0007669"/>
    <property type="project" value="InterPro"/>
</dbReference>
<accession>A0A3S3UH72</accession>
<dbReference type="InterPro" id="IPR002327">
    <property type="entry name" value="Cyt_c_1A/1B"/>
</dbReference>
<gene>
    <name evidence="9" type="ORF">EP867_09715</name>
</gene>
<evidence type="ECO:0000313" key="10">
    <source>
        <dbReference type="Proteomes" id="UP000287168"/>
    </source>
</evidence>
<evidence type="ECO:0000256" key="5">
    <source>
        <dbReference type="ARBA" id="ARBA00023004"/>
    </source>
</evidence>
<evidence type="ECO:0000256" key="7">
    <source>
        <dbReference type="SAM" id="SignalP"/>
    </source>
</evidence>
<reference evidence="9 10" key="1">
    <citation type="journal article" date="2015" name="Int. J. Syst. Evol. Microbiol.">
        <title>Gemmobacter intermedius sp. nov., isolated from a white stork (Ciconia ciconia).</title>
        <authorList>
            <person name="Kampfer P."/>
            <person name="Jerzak L."/>
            <person name="Wilharm G."/>
            <person name="Golke J."/>
            <person name="Busse H.J."/>
            <person name="Glaeser S.P."/>
        </authorList>
    </citation>
    <scope>NUCLEOTIDE SEQUENCE [LARGE SCALE GENOMIC DNA]</scope>
    <source>
        <strain evidence="9 10">119/4</strain>
    </source>
</reference>
<comment type="caution">
    <text evidence="9">The sequence shown here is derived from an EMBL/GenBank/DDBJ whole genome shotgun (WGS) entry which is preliminary data.</text>
</comment>
<evidence type="ECO:0000259" key="8">
    <source>
        <dbReference type="PROSITE" id="PS51007"/>
    </source>
</evidence>
<keyword evidence="2 6" id="KW-0349">Heme</keyword>
<dbReference type="InterPro" id="IPR036909">
    <property type="entry name" value="Cyt_c-like_dom_sf"/>
</dbReference>
<organism evidence="9 10">
    <name type="scientific">Falsigemmobacter intermedius</name>
    <dbReference type="NCBI Taxonomy" id="1553448"/>
    <lineage>
        <taxon>Bacteria</taxon>
        <taxon>Pseudomonadati</taxon>
        <taxon>Pseudomonadota</taxon>
        <taxon>Alphaproteobacteria</taxon>
        <taxon>Rhodobacterales</taxon>
        <taxon>Paracoccaceae</taxon>
        <taxon>Falsigemmobacter</taxon>
    </lineage>
</organism>
<dbReference type="Gene3D" id="1.10.760.10">
    <property type="entry name" value="Cytochrome c-like domain"/>
    <property type="match status" value="1"/>
</dbReference>
<dbReference type="GO" id="GO:0046872">
    <property type="term" value="F:metal ion binding"/>
    <property type="evidence" value="ECO:0007669"/>
    <property type="project" value="UniProtKB-KW"/>
</dbReference>
<keyword evidence="5 6" id="KW-0408">Iron</keyword>
<keyword evidence="1" id="KW-0813">Transport</keyword>
<dbReference type="PROSITE" id="PS51007">
    <property type="entry name" value="CYTC"/>
    <property type="match status" value="1"/>
</dbReference>
<sequence>MIRLTGALTALTLMSLAPAAFAEGDVEKGAKVFRKCAACHTAEADGPKRAGPNLHGVVGRTVGSFEGFGYSDALKTAGEAGDVWDAERLSGFLADPKSMYKGHKMSFAGLKKEDERTDLIAFLSAQATAAE</sequence>
<proteinExistence type="predicted"/>
<evidence type="ECO:0000256" key="4">
    <source>
        <dbReference type="ARBA" id="ARBA00022982"/>
    </source>
</evidence>
<dbReference type="SUPFAM" id="SSF46626">
    <property type="entry name" value="Cytochrome c"/>
    <property type="match status" value="1"/>
</dbReference>
<dbReference type="GO" id="GO:0009055">
    <property type="term" value="F:electron transfer activity"/>
    <property type="evidence" value="ECO:0007669"/>
    <property type="project" value="InterPro"/>
</dbReference>